<dbReference type="PANTHER" id="PTHR44688">
    <property type="entry name" value="DNA-BINDING TRANSCRIPTIONAL ACTIVATOR DEVR_DOSR"/>
    <property type="match status" value="1"/>
</dbReference>
<dbReference type="SMART" id="SM00421">
    <property type="entry name" value="HTH_LUXR"/>
    <property type="match status" value="1"/>
</dbReference>
<dbReference type="RefSeq" id="WP_307250237.1">
    <property type="nucleotide sequence ID" value="NZ_JAUSQZ010000001.1"/>
</dbReference>
<dbReference type="PANTHER" id="PTHR44688:SF16">
    <property type="entry name" value="DNA-BINDING TRANSCRIPTIONAL ACTIVATOR DEVR_DOSR"/>
    <property type="match status" value="1"/>
</dbReference>
<evidence type="ECO:0000256" key="1">
    <source>
        <dbReference type="ARBA" id="ARBA00023015"/>
    </source>
</evidence>
<feature type="domain" description="HTH luxR-type" evidence="4">
    <location>
        <begin position="137"/>
        <end position="202"/>
    </location>
</feature>
<dbReference type="SUPFAM" id="SSF46894">
    <property type="entry name" value="C-terminal effector domain of the bipartite response regulators"/>
    <property type="match status" value="1"/>
</dbReference>
<evidence type="ECO:0000256" key="2">
    <source>
        <dbReference type="ARBA" id="ARBA00023125"/>
    </source>
</evidence>
<dbReference type="InterPro" id="IPR016032">
    <property type="entry name" value="Sig_transdc_resp-reg_C-effctor"/>
</dbReference>
<protein>
    <submittedName>
        <fullName evidence="5">DNA-binding NarL/FixJ family response regulator</fullName>
    </submittedName>
</protein>
<keyword evidence="2 5" id="KW-0238">DNA-binding</keyword>
<dbReference type="GO" id="GO:0003677">
    <property type="term" value="F:DNA binding"/>
    <property type="evidence" value="ECO:0007669"/>
    <property type="project" value="UniProtKB-KW"/>
</dbReference>
<evidence type="ECO:0000259" key="4">
    <source>
        <dbReference type="PROSITE" id="PS50043"/>
    </source>
</evidence>
<dbReference type="Gene3D" id="3.40.50.2300">
    <property type="match status" value="1"/>
</dbReference>
<dbReference type="EMBL" id="JAUSQZ010000001">
    <property type="protein sequence ID" value="MDP9830944.1"/>
    <property type="molecule type" value="Genomic_DNA"/>
</dbReference>
<dbReference type="CDD" id="cd06170">
    <property type="entry name" value="LuxR_C_like"/>
    <property type="match status" value="1"/>
</dbReference>
<reference evidence="5 6" key="1">
    <citation type="submission" date="2023-07" db="EMBL/GenBank/DDBJ databases">
        <title>Sequencing the genomes of 1000 actinobacteria strains.</title>
        <authorList>
            <person name="Klenk H.-P."/>
        </authorList>
    </citation>
    <scope>NUCLEOTIDE SEQUENCE [LARGE SCALE GENOMIC DNA]</scope>
    <source>
        <strain evidence="5 6">DSM 44388</strain>
    </source>
</reference>
<dbReference type="Proteomes" id="UP001235712">
    <property type="component" value="Unassembled WGS sequence"/>
</dbReference>
<organism evidence="5 6">
    <name type="scientific">Kineosporia succinea</name>
    <dbReference type="NCBI Taxonomy" id="84632"/>
    <lineage>
        <taxon>Bacteria</taxon>
        <taxon>Bacillati</taxon>
        <taxon>Actinomycetota</taxon>
        <taxon>Actinomycetes</taxon>
        <taxon>Kineosporiales</taxon>
        <taxon>Kineosporiaceae</taxon>
        <taxon>Kineosporia</taxon>
    </lineage>
</organism>
<dbReference type="InterPro" id="IPR000792">
    <property type="entry name" value="Tscrpt_reg_LuxR_C"/>
</dbReference>
<keyword evidence="6" id="KW-1185">Reference proteome</keyword>
<keyword evidence="1" id="KW-0805">Transcription regulation</keyword>
<dbReference type="PRINTS" id="PR00038">
    <property type="entry name" value="HTHLUXR"/>
</dbReference>
<proteinExistence type="predicted"/>
<dbReference type="SUPFAM" id="SSF52172">
    <property type="entry name" value="CheY-like"/>
    <property type="match status" value="1"/>
</dbReference>
<name>A0ABT9PE16_9ACTN</name>
<gene>
    <name evidence="5" type="ORF">J2S57_006693</name>
</gene>
<accession>A0ABT9PE16</accession>
<evidence type="ECO:0000256" key="3">
    <source>
        <dbReference type="ARBA" id="ARBA00023163"/>
    </source>
</evidence>
<dbReference type="InterPro" id="IPR011006">
    <property type="entry name" value="CheY-like_superfamily"/>
</dbReference>
<sequence length="213" mass="22602">MPDAPPAVAVVSPNLVIRMGLIHVLEREGGFEVVQNETTIDALSPQIPSDVTVLDLSARPAGVLAPLRVPVPGRLLAICSPGHLPELGAALSQGLIGFVTRDTDTDGLLTAMNSVLAGCVHVDAALLQPLVSQLTHPRRESKPLGDREADMLRLVAQGLTHGQISTRLGLSESTVNTYVKRIRTKLNAGNKAELTRLAIELGYLPSAARSQEH</sequence>
<evidence type="ECO:0000313" key="6">
    <source>
        <dbReference type="Proteomes" id="UP001235712"/>
    </source>
</evidence>
<dbReference type="Pfam" id="PF00196">
    <property type="entry name" value="GerE"/>
    <property type="match status" value="1"/>
</dbReference>
<keyword evidence="3" id="KW-0804">Transcription</keyword>
<dbReference type="PROSITE" id="PS50043">
    <property type="entry name" value="HTH_LUXR_2"/>
    <property type="match status" value="1"/>
</dbReference>
<evidence type="ECO:0000313" key="5">
    <source>
        <dbReference type="EMBL" id="MDP9830944.1"/>
    </source>
</evidence>
<comment type="caution">
    <text evidence="5">The sequence shown here is derived from an EMBL/GenBank/DDBJ whole genome shotgun (WGS) entry which is preliminary data.</text>
</comment>